<comment type="caution">
    <text evidence="2">The sequence shown here is derived from an EMBL/GenBank/DDBJ whole genome shotgun (WGS) entry which is preliminary data.</text>
</comment>
<dbReference type="OrthoDB" id="5378679at2759"/>
<dbReference type="InterPro" id="IPR012340">
    <property type="entry name" value="NA-bd_OB-fold"/>
</dbReference>
<reference evidence="2 3" key="1">
    <citation type="journal article" date="2016" name="Genome Biol. Evol.">
        <title>Divergent and convergent evolution of fungal pathogenicity.</title>
        <authorList>
            <person name="Shang Y."/>
            <person name="Xiao G."/>
            <person name="Zheng P."/>
            <person name="Cen K."/>
            <person name="Zhan S."/>
            <person name="Wang C."/>
        </authorList>
    </citation>
    <scope>NUCLEOTIDE SEQUENCE [LARGE SCALE GENOMIC DNA]</scope>
    <source>
        <strain evidence="2 3">RCEF 2490</strain>
    </source>
</reference>
<feature type="compositionally biased region" description="Acidic residues" evidence="1">
    <location>
        <begin position="108"/>
        <end position="119"/>
    </location>
</feature>
<dbReference type="EMBL" id="AZGY01000018">
    <property type="protein sequence ID" value="KZZ91372.1"/>
    <property type="molecule type" value="Genomic_DNA"/>
</dbReference>
<evidence type="ECO:0000313" key="3">
    <source>
        <dbReference type="Proteomes" id="UP000078544"/>
    </source>
</evidence>
<dbReference type="Proteomes" id="UP000078544">
    <property type="component" value="Unassembled WGS sequence"/>
</dbReference>
<dbReference type="Gene3D" id="2.40.50.140">
    <property type="entry name" value="Nucleic acid-binding proteins"/>
    <property type="match status" value="1"/>
</dbReference>
<evidence type="ECO:0000313" key="2">
    <source>
        <dbReference type="EMBL" id="KZZ91372.1"/>
    </source>
</evidence>
<keyword evidence="3" id="KW-1185">Reference proteome</keyword>
<feature type="region of interest" description="Disordered" evidence="1">
    <location>
        <begin position="107"/>
        <end position="139"/>
    </location>
</feature>
<proteinExistence type="predicted"/>
<dbReference type="SUPFAM" id="SSF50249">
    <property type="entry name" value="Nucleic acid-binding proteins"/>
    <property type="match status" value="1"/>
</dbReference>
<organism evidence="2 3">
    <name type="scientific">Moelleriella libera RCEF 2490</name>
    <dbReference type="NCBI Taxonomy" id="1081109"/>
    <lineage>
        <taxon>Eukaryota</taxon>
        <taxon>Fungi</taxon>
        <taxon>Dikarya</taxon>
        <taxon>Ascomycota</taxon>
        <taxon>Pezizomycotina</taxon>
        <taxon>Sordariomycetes</taxon>
        <taxon>Hypocreomycetidae</taxon>
        <taxon>Hypocreales</taxon>
        <taxon>Clavicipitaceae</taxon>
        <taxon>Moelleriella</taxon>
    </lineage>
</organism>
<name>A0A167YI33_9HYPO</name>
<feature type="region of interest" description="Disordered" evidence="1">
    <location>
        <begin position="336"/>
        <end position="358"/>
    </location>
</feature>
<feature type="region of interest" description="Disordered" evidence="1">
    <location>
        <begin position="1"/>
        <end position="27"/>
    </location>
</feature>
<evidence type="ECO:0000256" key="1">
    <source>
        <dbReference type="SAM" id="MobiDB-lite"/>
    </source>
</evidence>
<gene>
    <name evidence="2" type="ORF">AAL_06608</name>
</gene>
<dbReference type="AlphaFoldDB" id="A0A167YI33"/>
<protein>
    <submittedName>
        <fullName evidence="2">Nucleic acid-binding, OB-fold protein</fullName>
    </submittedName>
</protein>
<feature type="compositionally biased region" description="Low complexity" evidence="1">
    <location>
        <begin position="342"/>
        <end position="352"/>
    </location>
</feature>
<sequence>MDAQPRRQPLPPPKVILFTGPPSSSSLTESSCVVSTFGLPFRDLLGLAAAAAAAQHYDDSQQQRHAAWRALPLTKQPLRTGLGFSQSDGNITVPPSRIFFTTAGALSQDDEHDDNDGEGDSNCGVQDESSGGGGGGHTDLLTQFCEQSLAYHTSANSLLVSDADDDDDDTETSFMSTTYLFPGEEGEKKELVAPAHPPALVGKHLSDLEDVPPARQVKALHPQTITLNIIAGILSVAQPRTITTRWGSTLSLVEVLVGDETATGFAVTFWVPRENPTVIESHVLQLRRQDVVLMENVALHVFRDKVYGQSLRRGLTRVHLLWRADGTGLYSSRALRSRRRAGGSSDSGVGSDPQRDKTVRAKDWVLRFVGRDSKAVKNTWDEPPEDTQ</sequence>
<accession>A0A167YI33</accession>